<name>A0A9P5Y678_9AGAR</name>
<keyword evidence="11 19" id="KW-1133">Transmembrane helix</keyword>
<feature type="chain" id="PRO_5040507522" description="Autophagy-related protein 27" evidence="20">
    <location>
        <begin position="27"/>
        <end position="299"/>
    </location>
</feature>
<evidence type="ECO:0000256" key="8">
    <source>
        <dbReference type="ARBA" id="ARBA00022692"/>
    </source>
</evidence>
<dbReference type="SUPFAM" id="SSF50911">
    <property type="entry name" value="Mannose 6-phosphate receptor domain"/>
    <property type="match status" value="1"/>
</dbReference>
<dbReference type="InterPro" id="IPR018939">
    <property type="entry name" value="Autophagy-rel_prot_27"/>
</dbReference>
<dbReference type="AlphaFoldDB" id="A0A9P5Y678"/>
<evidence type="ECO:0000256" key="15">
    <source>
        <dbReference type="ARBA" id="ARBA00023136"/>
    </source>
</evidence>
<dbReference type="PROSITE" id="PS51914">
    <property type="entry name" value="MRH"/>
    <property type="match status" value="1"/>
</dbReference>
<feature type="signal peptide" evidence="20">
    <location>
        <begin position="1"/>
        <end position="26"/>
    </location>
</feature>
<dbReference type="GO" id="GO:0000139">
    <property type="term" value="C:Golgi membrane"/>
    <property type="evidence" value="ECO:0007669"/>
    <property type="project" value="UniProtKB-SubCell"/>
</dbReference>
<keyword evidence="12" id="KW-0072">Autophagy</keyword>
<keyword evidence="7" id="KW-0813">Transport</keyword>
<dbReference type="PANTHER" id="PTHR15071">
    <property type="entry name" value="MANNOSE-6-PHOSPHATE RECEPTOR FAMILY MEMBER"/>
    <property type="match status" value="1"/>
</dbReference>
<feature type="compositionally biased region" description="Basic and acidic residues" evidence="18">
    <location>
        <begin position="197"/>
        <end position="220"/>
    </location>
</feature>
<keyword evidence="10" id="KW-0653">Protein transport</keyword>
<evidence type="ECO:0000256" key="19">
    <source>
        <dbReference type="SAM" id="Phobius"/>
    </source>
</evidence>
<dbReference type="Gene3D" id="2.70.130.10">
    <property type="entry name" value="Mannose-6-phosphate receptor binding domain"/>
    <property type="match status" value="1"/>
</dbReference>
<comment type="similarity">
    <text evidence="5">Belongs to the ATG27 family.</text>
</comment>
<dbReference type="InterPro" id="IPR009011">
    <property type="entry name" value="Man6P_isomerase_rcpt-bd_dom_sf"/>
</dbReference>
<dbReference type="GO" id="GO:0031966">
    <property type="term" value="C:mitochondrial membrane"/>
    <property type="evidence" value="ECO:0007669"/>
    <property type="project" value="UniProtKB-SubCell"/>
</dbReference>
<organism evidence="22 23">
    <name type="scientific">Collybia nuda</name>
    <dbReference type="NCBI Taxonomy" id="64659"/>
    <lineage>
        <taxon>Eukaryota</taxon>
        <taxon>Fungi</taxon>
        <taxon>Dikarya</taxon>
        <taxon>Basidiomycota</taxon>
        <taxon>Agaricomycotina</taxon>
        <taxon>Agaricomycetes</taxon>
        <taxon>Agaricomycetidae</taxon>
        <taxon>Agaricales</taxon>
        <taxon>Tricholomatineae</taxon>
        <taxon>Clitocybaceae</taxon>
        <taxon>Collybia</taxon>
    </lineage>
</organism>
<proteinExistence type="inferred from homology"/>
<evidence type="ECO:0000256" key="5">
    <source>
        <dbReference type="ARBA" id="ARBA00005363"/>
    </source>
</evidence>
<evidence type="ECO:0000256" key="1">
    <source>
        <dbReference type="ARBA" id="ARBA00004304"/>
    </source>
</evidence>
<evidence type="ECO:0000256" key="14">
    <source>
        <dbReference type="ARBA" id="ARBA00023128"/>
    </source>
</evidence>
<dbReference type="PANTHER" id="PTHR15071:SF13">
    <property type="entry name" value="AUTOPHAGY-RELATED PROTEIN 27"/>
    <property type="match status" value="1"/>
</dbReference>
<evidence type="ECO:0000313" key="22">
    <source>
        <dbReference type="EMBL" id="KAF9462416.1"/>
    </source>
</evidence>
<dbReference type="GO" id="GO:0015031">
    <property type="term" value="P:protein transport"/>
    <property type="evidence" value="ECO:0007669"/>
    <property type="project" value="UniProtKB-KW"/>
</dbReference>
<evidence type="ECO:0000256" key="4">
    <source>
        <dbReference type="ARBA" id="ARBA00004614"/>
    </source>
</evidence>
<evidence type="ECO:0000256" key="16">
    <source>
        <dbReference type="ARBA" id="ARBA00023157"/>
    </source>
</evidence>
<evidence type="ECO:0000256" key="17">
    <source>
        <dbReference type="ARBA" id="ARBA00023329"/>
    </source>
</evidence>
<gene>
    <name evidence="22" type="ORF">BDZ94DRAFT_727659</name>
</gene>
<evidence type="ECO:0000256" key="6">
    <source>
        <dbReference type="ARBA" id="ARBA00013776"/>
    </source>
</evidence>
<evidence type="ECO:0000313" key="23">
    <source>
        <dbReference type="Proteomes" id="UP000807353"/>
    </source>
</evidence>
<dbReference type="GO" id="GO:0006914">
    <property type="term" value="P:autophagy"/>
    <property type="evidence" value="ECO:0007669"/>
    <property type="project" value="UniProtKB-KW"/>
</dbReference>
<evidence type="ECO:0000256" key="3">
    <source>
        <dbReference type="ARBA" id="ARBA00004472"/>
    </source>
</evidence>
<keyword evidence="13" id="KW-0333">Golgi apparatus</keyword>
<dbReference type="Pfam" id="PF09451">
    <property type="entry name" value="ATG27"/>
    <property type="match status" value="1"/>
</dbReference>
<evidence type="ECO:0000256" key="12">
    <source>
        <dbReference type="ARBA" id="ARBA00023006"/>
    </source>
</evidence>
<evidence type="ECO:0000259" key="21">
    <source>
        <dbReference type="PROSITE" id="PS51914"/>
    </source>
</evidence>
<evidence type="ECO:0000256" key="13">
    <source>
        <dbReference type="ARBA" id="ARBA00023034"/>
    </source>
</evidence>
<keyword evidence="23" id="KW-1185">Reference proteome</keyword>
<evidence type="ECO:0000256" key="10">
    <source>
        <dbReference type="ARBA" id="ARBA00022927"/>
    </source>
</evidence>
<keyword evidence="8 19" id="KW-0812">Transmembrane</keyword>
<feature type="domain" description="MRH" evidence="21">
    <location>
        <begin position="33"/>
        <end position="195"/>
    </location>
</feature>
<dbReference type="GO" id="GO:0030659">
    <property type="term" value="C:cytoplasmic vesicle membrane"/>
    <property type="evidence" value="ECO:0007669"/>
    <property type="project" value="UniProtKB-SubCell"/>
</dbReference>
<evidence type="ECO:0000256" key="9">
    <source>
        <dbReference type="ARBA" id="ARBA00022729"/>
    </source>
</evidence>
<dbReference type="Proteomes" id="UP000807353">
    <property type="component" value="Unassembled WGS sequence"/>
</dbReference>
<keyword evidence="9 20" id="KW-0732">Signal</keyword>
<dbReference type="GO" id="GO:0034045">
    <property type="term" value="C:phagophore assembly site membrane"/>
    <property type="evidence" value="ECO:0007669"/>
    <property type="project" value="UniProtKB-SubCell"/>
</dbReference>
<evidence type="ECO:0000256" key="18">
    <source>
        <dbReference type="SAM" id="MobiDB-lite"/>
    </source>
</evidence>
<keyword evidence="14" id="KW-0496">Mitochondrion</keyword>
<keyword evidence="15 19" id="KW-0472">Membrane</keyword>
<dbReference type="EMBL" id="MU150272">
    <property type="protein sequence ID" value="KAF9462416.1"/>
    <property type="molecule type" value="Genomic_DNA"/>
</dbReference>
<sequence length="299" mass="32849">MNPRPLSALPAVLLSLLFISVPLTVAADNDSLFDCRVSVDGAKFDLTQLAGEHTINKTRELPPSTMVDSLRFDLCEDLKKLDKVADRDQCKTGTRACLSQINKKDDDPERVISVIPIVQSSSINPSYSAGQDSSKFLTIVFKGPEYPNPITTTPTTQSFNLTLLCDPEGNEDPVFKSYDGAQVQVEWKTKAGCPSKEGSDGGKGGDSDDKNPPKDKDENNSRSAGSGIGWFFLMLLLAFAAYFGLGAYYNYSNYGARGTDLIPHRDFWKEVPYMLRDVVSHLCSSVRSRRPANRGYIAV</sequence>
<dbReference type="InterPro" id="IPR044865">
    <property type="entry name" value="MRH_dom"/>
</dbReference>
<evidence type="ECO:0000256" key="7">
    <source>
        <dbReference type="ARBA" id="ARBA00022448"/>
    </source>
</evidence>
<evidence type="ECO:0000256" key="20">
    <source>
        <dbReference type="SAM" id="SignalP"/>
    </source>
</evidence>
<feature type="transmembrane region" description="Helical" evidence="19">
    <location>
        <begin position="228"/>
        <end position="249"/>
    </location>
</feature>
<protein>
    <recommendedName>
        <fullName evidence="6">Autophagy-related protein 27</fullName>
    </recommendedName>
</protein>
<keyword evidence="17" id="KW-0968">Cytoplasmic vesicle</keyword>
<reference evidence="22" key="1">
    <citation type="submission" date="2020-11" db="EMBL/GenBank/DDBJ databases">
        <authorList>
            <consortium name="DOE Joint Genome Institute"/>
            <person name="Ahrendt S."/>
            <person name="Riley R."/>
            <person name="Andreopoulos W."/>
            <person name="Labutti K."/>
            <person name="Pangilinan J."/>
            <person name="Ruiz-Duenas F.J."/>
            <person name="Barrasa J.M."/>
            <person name="Sanchez-Garcia M."/>
            <person name="Camarero S."/>
            <person name="Miyauchi S."/>
            <person name="Serrano A."/>
            <person name="Linde D."/>
            <person name="Babiker R."/>
            <person name="Drula E."/>
            <person name="Ayuso-Fernandez I."/>
            <person name="Pacheco R."/>
            <person name="Padilla G."/>
            <person name="Ferreira P."/>
            <person name="Barriuso J."/>
            <person name="Kellner H."/>
            <person name="Castanera R."/>
            <person name="Alfaro M."/>
            <person name="Ramirez L."/>
            <person name="Pisabarro A.G."/>
            <person name="Kuo A."/>
            <person name="Tritt A."/>
            <person name="Lipzen A."/>
            <person name="He G."/>
            <person name="Yan M."/>
            <person name="Ng V."/>
            <person name="Cullen D."/>
            <person name="Martin F."/>
            <person name="Rosso M.-N."/>
            <person name="Henrissat B."/>
            <person name="Hibbett D."/>
            <person name="Martinez A.T."/>
            <person name="Grigoriev I.V."/>
        </authorList>
    </citation>
    <scope>NUCLEOTIDE SEQUENCE</scope>
    <source>
        <strain evidence="22">CBS 247.69</strain>
    </source>
</reference>
<feature type="region of interest" description="Disordered" evidence="18">
    <location>
        <begin position="189"/>
        <end position="222"/>
    </location>
</feature>
<accession>A0A9P5Y678</accession>
<dbReference type="OrthoDB" id="29460at2759"/>
<comment type="subcellular location">
    <subcellularLocation>
        <location evidence="2">Cytoplasmic vesicle membrane</location>
        <topology evidence="2">Single-pass type I membrane protein</topology>
    </subcellularLocation>
    <subcellularLocation>
        <location evidence="4">Golgi apparatus membrane</location>
        <topology evidence="4">Single-pass type I membrane protein</topology>
    </subcellularLocation>
    <subcellularLocation>
        <location evidence="1">Mitochondrion membrane</location>
        <topology evidence="1">Single-pass membrane protein</topology>
    </subcellularLocation>
    <subcellularLocation>
        <location evidence="3">Preautophagosomal structure membrane</location>
        <topology evidence="3">Single-pass type I membrane protein</topology>
    </subcellularLocation>
</comment>
<comment type="caution">
    <text evidence="22">The sequence shown here is derived from an EMBL/GenBank/DDBJ whole genome shotgun (WGS) entry which is preliminary data.</text>
</comment>
<keyword evidence="16" id="KW-1015">Disulfide bond</keyword>
<evidence type="ECO:0000256" key="11">
    <source>
        <dbReference type="ARBA" id="ARBA00022989"/>
    </source>
</evidence>
<evidence type="ECO:0000256" key="2">
    <source>
        <dbReference type="ARBA" id="ARBA00004358"/>
    </source>
</evidence>